<sequence length="173" mass="18631">MSRAMLISLLQTAEYCPSAHNARPTRWAVADSPEKVALVANSVVDWMRREAEGETAVSGRLHLPGIVRAWDNGLDLVCRNAPALAVAYGPQKGIMPREDAVVAVTYLDLAASSVGLGGCWCGYVIAAATYDRKVTDLLGVPEDCAVYGALLLGRPVRSLSFIPPRPEPTVRWI</sequence>
<comment type="similarity">
    <text evidence="2">Belongs to the nitroreductase family.</text>
</comment>
<accession>A0ABM8B0L0</accession>
<keyword evidence="3" id="KW-0285">Flavoprotein</keyword>
<dbReference type="PANTHER" id="PTHR43673">
    <property type="entry name" value="NAD(P)H NITROREDUCTASE YDGI-RELATED"/>
    <property type="match status" value="1"/>
</dbReference>
<dbReference type="InterPro" id="IPR029479">
    <property type="entry name" value="Nitroreductase"/>
</dbReference>
<keyword evidence="4" id="KW-0288">FMN</keyword>
<dbReference type="CDD" id="cd02143">
    <property type="entry name" value="nitroreductase_FeS-like"/>
    <property type="match status" value="1"/>
</dbReference>
<dbReference type="Pfam" id="PF00881">
    <property type="entry name" value="Nitroreductase"/>
    <property type="match status" value="1"/>
</dbReference>
<keyword evidence="5" id="KW-0560">Oxidoreductase</keyword>
<keyword evidence="8" id="KW-1185">Reference proteome</keyword>
<evidence type="ECO:0000256" key="5">
    <source>
        <dbReference type="ARBA" id="ARBA00023002"/>
    </source>
</evidence>
<evidence type="ECO:0000256" key="2">
    <source>
        <dbReference type="ARBA" id="ARBA00007118"/>
    </source>
</evidence>
<protein>
    <recommendedName>
        <fullName evidence="6">Nitroreductase domain-containing protein</fullName>
    </recommendedName>
</protein>
<evidence type="ECO:0000256" key="3">
    <source>
        <dbReference type="ARBA" id="ARBA00022630"/>
    </source>
</evidence>
<reference evidence="7 8" key="1">
    <citation type="submission" date="2022-08" db="EMBL/GenBank/DDBJ databases">
        <title>Genome Sequence of the sulphate-reducing bacterium, Pseudodesulfovibrio sp. SYK.</title>
        <authorList>
            <person name="Kondo R."/>
            <person name="Kataoka T."/>
        </authorList>
    </citation>
    <scope>NUCLEOTIDE SEQUENCE [LARGE SCALE GENOMIC DNA]</scope>
    <source>
        <strain evidence="7 8">SYK</strain>
    </source>
</reference>
<comment type="cofactor">
    <cofactor evidence="1">
        <name>FMN</name>
        <dbReference type="ChEBI" id="CHEBI:58210"/>
    </cofactor>
</comment>
<evidence type="ECO:0000259" key="6">
    <source>
        <dbReference type="Pfam" id="PF00881"/>
    </source>
</evidence>
<dbReference type="Proteomes" id="UP001317742">
    <property type="component" value="Chromosome"/>
</dbReference>
<dbReference type="PANTHER" id="PTHR43673:SF2">
    <property type="entry name" value="NITROREDUCTASE"/>
    <property type="match status" value="1"/>
</dbReference>
<proteinExistence type="inferred from homology"/>
<feature type="domain" description="Nitroreductase" evidence="6">
    <location>
        <begin position="2"/>
        <end position="153"/>
    </location>
</feature>
<evidence type="ECO:0000256" key="4">
    <source>
        <dbReference type="ARBA" id="ARBA00022643"/>
    </source>
</evidence>
<dbReference type="EMBL" id="AP026709">
    <property type="protein sequence ID" value="BDQ37354.1"/>
    <property type="molecule type" value="Genomic_DNA"/>
</dbReference>
<evidence type="ECO:0000313" key="8">
    <source>
        <dbReference type="Proteomes" id="UP001317742"/>
    </source>
</evidence>
<dbReference type="InterPro" id="IPR000415">
    <property type="entry name" value="Nitroreductase-like"/>
</dbReference>
<gene>
    <name evidence="7" type="ORF">SYK_17140</name>
</gene>
<evidence type="ECO:0000256" key="1">
    <source>
        <dbReference type="ARBA" id="ARBA00001917"/>
    </source>
</evidence>
<name>A0ABM8B0L0_9BACT</name>
<organism evidence="7 8">
    <name type="scientific">Pseudodesulfovibrio nedwellii</name>
    <dbReference type="NCBI Taxonomy" id="2973072"/>
    <lineage>
        <taxon>Bacteria</taxon>
        <taxon>Pseudomonadati</taxon>
        <taxon>Thermodesulfobacteriota</taxon>
        <taxon>Desulfovibrionia</taxon>
        <taxon>Desulfovibrionales</taxon>
        <taxon>Desulfovibrionaceae</taxon>
    </lineage>
</organism>
<evidence type="ECO:0000313" key="7">
    <source>
        <dbReference type="EMBL" id="BDQ37354.1"/>
    </source>
</evidence>
<dbReference type="Gene3D" id="3.40.109.10">
    <property type="entry name" value="NADH Oxidase"/>
    <property type="match status" value="1"/>
</dbReference>
<dbReference type="SUPFAM" id="SSF55469">
    <property type="entry name" value="FMN-dependent nitroreductase-like"/>
    <property type="match status" value="1"/>
</dbReference>